<protein>
    <recommendedName>
        <fullName evidence="5">APAF-1 helical domain-containing protein</fullName>
    </recommendedName>
</protein>
<dbReference type="PANTHER" id="PTHR22847:SF637">
    <property type="entry name" value="WD REPEAT DOMAIN 5B"/>
    <property type="match status" value="1"/>
</dbReference>
<evidence type="ECO:0000313" key="6">
    <source>
        <dbReference type="EMBL" id="KAI3425286.1"/>
    </source>
</evidence>
<dbReference type="CDD" id="cd00200">
    <property type="entry name" value="WD40"/>
    <property type="match status" value="2"/>
</dbReference>
<feature type="repeat" description="WD" evidence="3">
    <location>
        <begin position="1124"/>
        <end position="1165"/>
    </location>
</feature>
<dbReference type="InterPro" id="IPR036388">
    <property type="entry name" value="WH-like_DNA-bd_sf"/>
</dbReference>
<feature type="compositionally biased region" description="Low complexity" evidence="4">
    <location>
        <begin position="1226"/>
        <end position="1239"/>
    </location>
</feature>
<feature type="repeat" description="WD" evidence="3">
    <location>
        <begin position="822"/>
        <end position="854"/>
    </location>
</feature>
<feature type="repeat" description="WD" evidence="3">
    <location>
        <begin position="780"/>
        <end position="821"/>
    </location>
</feature>
<evidence type="ECO:0000256" key="1">
    <source>
        <dbReference type="ARBA" id="ARBA00022574"/>
    </source>
</evidence>
<dbReference type="InterPro" id="IPR011047">
    <property type="entry name" value="Quinoprotein_ADH-like_sf"/>
</dbReference>
<dbReference type="Proteomes" id="UP001055712">
    <property type="component" value="Unassembled WGS sequence"/>
</dbReference>
<dbReference type="PROSITE" id="PS50294">
    <property type="entry name" value="WD_REPEATS_REGION"/>
    <property type="match status" value="10"/>
</dbReference>
<feature type="compositionally biased region" description="Low complexity" evidence="4">
    <location>
        <begin position="1247"/>
        <end position="1275"/>
    </location>
</feature>
<feature type="region of interest" description="Disordered" evidence="4">
    <location>
        <begin position="333"/>
        <end position="367"/>
    </location>
</feature>
<feature type="region of interest" description="Disordered" evidence="4">
    <location>
        <begin position="194"/>
        <end position="216"/>
    </location>
</feature>
<evidence type="ECO:0000313" key="7">
    <source>
        <dbReference type="Proteomes" id="UP001055712"/>
    </source>
</evidence>
<dbReference type="InterPro" id="IPR001680">
    <property type="entry name" value="WD40_rpt"/>
</dbReference>
<dbReference type="Pfam" id="PF17908">
    <property type="entry name" value="APAF1_C"/>
    <property type="match status" value="1"/>
</dbReference>
<feature type="repeat" description="WD" evidence="3">
    <location>
        <begin position="999"/>
        <end position="1040"/>
    </location>
</feature>
<feature type="domain" description="APAF-1 helical" evidence="5">
    <location>
        <begin position="377"/>
        <end position="443"/>
    </location>
</feature>
<feature type="region of interest" description="Disordered" evidence="4">
    <location>
        <begin position="1209"/>
        <end position="1330"/>
    </location>
</feature>
<dbReference type="Gene3D" id="1.10.10.10">
    <property type="entry name" value="Winged helix-like DNA-binding domain superfamily/Winged helix DNA-binding domain"/>
    <property type="match status" value="1"/>
</dbReference>
<feature type="compositionally biased region" description="Low complexity" evidence="4">
    <location>
        <begin position="48"/>
        <end position="64"/>
    </location>
</feature>
<dbReference type="PROSITE" id="PS00678">
    <property type="entry name" value="WD_REPEATS_1"/>
    <property type="match status" value="8"/>
</dbReference>
<dbReference type="SMART" id="SM00320">
    <property type="entry name" value="WD40"/>
    <property type="match status" value="14"/>
</dbReference>
<evidence type="ECO:0000256" key="2">
    <source>
        <dbReference type="ARBA" id="ARBA00022737"/>
    </source>
</evidence>
<dbReference type="SUPFAM" id="SSF50978">
    <property type="entry name" value="WD40 repeat-like"/>
    <property type="match status" value="2"/>
</dbReference>
<feature type="repeat" description="WD" evidence="3">
    <location>
        <begin position="567"/>
        <end position="608"/>
    </location>
</feature>
<sequence length="1330" mass="139853">MGGHQSIEKQQPSPTPQPQPPSIALTAEALVAHEAGEPEHEYANESFSSWRTGTASASRASVSSRARDSVGSHTTPMSGNHRNSSQWMAQRPSVDTPLPVGGGAMPGGGPGSAYKEPLGASRRSRSSELMRASNDSRGGDAQAAARPSNDGSASVYSAAGSGRSSFALERASLEANRASLEAFQEAFAVGAMKPAASRQLPDSKQPAGSTADGAEPAPAAMSLDQMMRANQLPSSLREKFARLVVLPANTPAPVSMLSKLWQAEPADVKAALTAFAAKGVLNVAQLPDCKVWCLPQAQQLELLQAACKDAAPAYHRLLLDAYSSSVLPRISEEAEQSACSSPTNAQQQQQQQQQQYHGQPQQERGMQPGMLPQRLQDIPDDGYILINLGHHLTAAGRHRQLRELLLDPDWLRRKLVAAGITAVVADFRRYLLIDKCADIKLVLEALQLSAAQAVAHPRAAGLLRCLMVNRLVTAPLSPTLQAWLVEQRRLIYDDSRQAKLSGMPRCLVPLTASLEQAGGLQRLTLRGHAAPATKVLLTPSGTDAVTASSDGTARVWDLDIGDCVLMLEGHAGPITDMAITSDGSLVLTCSTDGTARAFEMERGQCLRVLAGHTAPINALAMDPWARFVVTASSDGTARVWDLSSARPVHTLKAGSGEQGAVLSVALSPCTRFAILGCANGTARMYDVISGQCMGVMAGHTGWVHLVRFLPDGKRAVTASHDGTARVWDLHTGTCRHELAGHTARVNSLVVAADGKWCVTGSEDGTARIWDVTTGHCRRLLTGHKAWISDVALSPANDKLITASGDGTALAYNLENGDMLCSLEGHSGPVHAAVVTRKGRFAVTVSEDSSVRVWDFAARMVQPPSYHEGKVYTVAGSSARHVLVTCGEDCDARLWDVERGTFRGLLHQHKVPIRWAAFSEDGSQLVTVSPDRTVLLWDVASLAIIRSVSVSPGSRIRSFAASSDLSRAVICKWDSTVVVSDLQRGDSLCTLQRWGERDSATGHTSAVNQVLMTPDGLVVVTVSKDCTARVWDSSTGMCLRVLTGHTDSITGGFISPAARLLATFGFDDTLRLWSLDSGQCVSTVALPDAALQVALSPDGWKVAVALSNASVCVFDVEDTTAGRPLEFHSADITGLHFTADGTEVISSSLDASVCVWDVATGAITGMFVADCGFTCSWYDDELEQLAVGTDRGIVHSLDLGLQPRSMPVAAAHTPAAGAGQLPPATDEQGQGQPQAEPNAAGAGGEGASGPAAAVNSAAAQQSQRDAGLPGKGAAAAMPPPPAGAAASQLQGAGSQELQAPPSPAEVEVTASRAVRRSRSPSPARPAVADGN</sequence>
<feature type="repeat" description="WD" evidence="3">
    <location>
        <begin position="738"/>
        <end position="779"/>
    </location>
</feature>
<dbReference type="InterPro" id="IPR041452">
    <property type="entry name" value="APAF1_C"/>
</dbReference>
<dbReference type="SUPFAM" id="SSF50998">
    <property type="entry name" value="Quinoprotein alcohol dehydrogenase-like"/>
    <property type="match status" value="1"/>
</dbReference>
<dbReference type="OrthoDB" id="538223at2759"/>
<feature type="compositionally biased region" description="Polar residues" evidence="4">
    <location>
        <begin position="73"/>
        <end position="88"/>
    </location>
</feature>
<dbReference type="PANTHER" id="PTHR22847">
    <property type="entry name" value="WD40 REPEAT PROTEIN"/>
    <property type="match status" value="1"/>
</dbReference>
<dbReference type="InterPro" id="IPR019775">
    <property type="entry name" value="WD40_repeat_CS"/>
</dbReference>
<keyword evidence="1 3" id="KW-0853">WD repeat</keyword>
<evidence type="ECO:0000256" key="4">
    <source>
        <dbReference type="SAM" id="MobiDB-lite"/>
    </source>
</evidence>
<feature type="repeat" description="WD" evidence="3">
    <location>
        <begin position="525"/>
        <end position="566"/>
    </location>
</feature>
<gene>
    <name evidence="6" type="ORF">D9Q98_009053</name>
</gene>
<feature type="repeat" description="WD" evidence="3">
    <location>
        <begin position="609"/>
        <end position="650"/>
    </location>
</feature>
<feature type="region of interest" description="Disordered" evidence="4">
    <location>
        <begin position="1"/>
        <end position="158"/>
    </location>
</feature>
<dbReference type="Gene3D" id="2.130.10.10">
    <property type="entry name" value="YVTN repeat-like/Quinoprotein amine dehydrogenase"/>
    <property type="match status" value="6"/>
</dbReference>
<accession>A0A9D4YTA5</accession>
<name>A0A9D4YTA5_CHLVU</name>
<feature type="repeat" description="WD" evidence="3">
    <location>
        <begin position="905"/>
        <end position="946"/>
    </location>
</feature>
<dbReference type="Gene3D" id="1.25.40.370">
    <property type="match status" value="1"/>
</dbReference>
<dbReference type="InterPro" id="IPR036322">
    <property type="entry name" value="WD40_repeat_dom_sf"/>
</dbReference>
<feature type="compositionally biased region" description="Basic and acidic residues" evidence="4">
    <location>
        <begin position="34"/>
        <end position="43"/>
    </location>
</feature>
<reference evidence="6" key="1">
    <citation type="journal article" date="2019" name="Plant J.">
        <title>Chlorella vulgaris genome assembly and annotation reveals the molecular basis for metabolic acclimation to high light conditions.</title>
        <authorList>
            <person name="Cecchin M."/>
            <person name="Marcolungo L."/>
            <person name="Rossato M."/>
            <person name="Girolomoni L."/>
            <person name="Cosentino E."/>
            <person name="Cuine S."/>
            <person name="Li-Beisson Y."/>
            <person name="Delledonne M."/>
            <person name="Ballottari M."/>
        </authorList>
    </citation>
    <scope>NUCLEOTIDE SEQUENCE</scope>
    <source>
        <strain evidence="6">211/11P</strain>
    </source>
</reference>
<reference evidence="6" key="2">
    <citation type="submission" date="2020-11" db="EMBL/GenBank/DDBJ databases">
        <authorList>
            <person name="Cecchin M."/>
            <person name="Marcolungo L."/>
            <person name="Rossato M."/>
            <person name="Girolomoni L."/>
            <person name="Cosentino E."/>
            <person name="Cuine S."/>
            <person name="Li-Beisson Y."/>
            <person name="Delledonne M."/>
            <person name="Ballottari M."/>
        </authorList>
    </citation>
    <scope>NUCLEOTIDE SEQUENCE</scope>
    <source>
        <strain evidence="6">211/11P</strain>
        <tissue evidence="6">Whole cell</tissue>
    </source>
</reference>
<feature type="compositionally biased region" description="Gly residues" evidence="4">
    <location>
        <begin position="100"/>
        <end position="111"/>
    </location>
</feature>
<dbReference type="PRINTS" id="PR00320">
    <property type="entry name" value="GPROTEINBRPT"/>
</dbReference>
<dbReference type="GO" id="GO:1990234">
    <property type="term" value="C:transferase complex"/>
    <property type="evidence" value="ECO:0007669"/>
    <property type="project" value="UniProtKB-ARBA"/>
</dbReference>
<feature type="compositionally biased region" description="Low complexity" evidence="4">
    <location>
        <begin position="1318"/>
        <end position="1330"/>
    </location>
</feature>
<dbReference type="EMBL" id="SIDB01000012">
    <property type="protein sequence ID" value="KAI3425286.1"/>
    <property type="molecule type" value="Genomic_DNA"/>
</dbReference>
<feature type="repeat" description="WD" evidence="3">
    <location>
        <begin position="696"/>
        <end position="737"/>
    </location>
</feature>
<evidence type="ECO:0000256" key="3">
    <source>
        <dbReference type="PROSITE-ProRule" id="PRU00221"/>
    </source>
</evidence>
<organism evidence="6 7">
    <name type="scientific">Chlorella vulgaris</name>
    <name type="common">Green alga</name>
    <dbReference type="NCBI Taxonomy" id="3077"/>
    <lineage>
        <taxon>Eukaryota</taxon>
        <taxon>Viridiplantae</taxon>
        <taxon>Chlorophyta</taxon>
        <taxon>core chlorophytes</taxon>
        <taxon>Trebouxiophyceae</taxon>
        <taxon>Chlorellales</taxon>
        <taxon>Chlorellaceae</taxon>
        <taxon>Chlorella clade</taxon>
        <taxon>Chlorella</taxon>
    </lineage>
</organism>
<dbReference type="PROSITE" id="PS50082">
    <property type="entry name" value="WD_REPEATS_2"/>
    <property type="match status" value="12"/>
</dbReference>
<feature type="compositionally biased region" description="Low complexity" evidence="4">
    <location>
        <begin position="1282"/>
        <end position="1293"/>
    </location>
</feature>
<dbReference type="InterPro" id="IPR020472">
    <property type="entry name" value="WD40_PAC1"/>
</dbReference>
<dbReference type="InterPro" id="IPR015943">
    <property type="entry name" value="WD40/YVTN_repeat-like_dom_sf"/>
</dbReference>
<feature type="repeat" description="WD" evidence="3">
    <location>
        <begin position="863"/>
        <end position="899"/>
    </location>
</feature>
<comment type="caution">
    <text evidence="6">The sequence shown here is derived from an EMBL/GenBank/DDBJ whole genome shotgun (WGS) entry which is preliminary data.</text>
</comment>
<keyword evidence="2" id="KW-0677">Repeat</keyword>
<evidence type="ECO:0000259" key="5">
    <source>
        <dbReference type="Pfam" id="PF17908"/>
    </source>
</evidence>
<dbReference type="GO" id="GO:0005829">
    <property type="term" value="C:cytosol"/>
    <property type="evidence" value="ECO:0007669"/>
    <property type="project" value="UniProtKB-ARBA"/>
</dbReference>
<proteinExistence type="predicted"/>
<keyword evidence="7" id="KW-1185">Reference proteome</keyword>
<feature type="repeat" description="WD" evidence="3">
    <location>
        <begin position="1041"/>
        <end position="1082"/>
    </location>
</feature>
<feature type="compositionally biased region" description="Low complexity" evidence="4">
    <location>
        <begin position="346"/>
        <end position="362"/>
    </location>
</feature>
<dbReference type="Pfam" id="PF00400">
    <property type="entry name" value="WD40"/>
    <property type="match status" value="13"/>
</dbReference>